<protein>
    <submittedName>
        <fullName evidence="3">Mg2+ transporter (MgtE)</fullName>
    </submittedName>
</protein>
<dbReference type="PANTHER" id="PTHR43773">
    <property type="entry name" value="MAGNESIUM TRANSPORTER MGTE"/>
    <property type="match status" value="1"/>
</dbReference>
<dbReference type="Proteomes" id="UP000199662">
    <property type="component" value="Unassembled WGS sequence"/>
</dbReference>
<dbReference type="SUPFAM" id="SSF50346">
    <property type="entry name" value="PRC-barrel domain"/>
    <property type="match status" value="1"/>
</dbReference>
<dbReference type="InterPro" id="IPR011033">
    <property type="entry name" value="PRC_barrel-like_sf"/>
</dbReference>
<dbReference type="GO" id="GO:0016020">
    <property type="term" value="C:membrane"/>
    <property type="evidence" value="ECO:0007669"/>
    <property type="project" value="InterPro"/>
</dbReference>
<evidence type="ECO:0000256" key="1">
    <source>
        <dbReference type="PROSITE-ProRule" id="PRU00703"/>
    </source>
</evidence>
<dbReference type="GO" id="GO:0015095">
    <property type="term" value="F:magnesium ion transmembrane transporter activity"/>
    <property type="evidence" value="ECO:0007669"/>
    <property type="project" value="InterPro"/>
</dbReference>
<dbReference type="SUPFAM" id="SSF158791">
    <property type="entry name" value="MgtE N-terminal domain-like"/>
    <property type="match status" value="1"/>
</dbReference>
<accession>A0A1H7C3H3</accession>
<keyword evidence="4" id="KW-1185">Reference proteome</keyword>
<feature type="domain" description="CBS" evidence="2">
    <location>
        <begin position="356"/>
        <end position="415"/>
    </location>
</feature>
<dbReference type="EMBL" id="FNZK01000019">
    <property type="protein sequence ID" value="SEJ83986.1"/>
    <property type="molecule type" value="Genomic_DNA"/>
</dbReference>
<dbReference type="Pfam" id="PF03448">
    <property type="entry name" value="MgtE_N"/>
    <property type="match status" value="1"/>
</dbReference>
<dbReference type="InterPro" id="IPR046342">
    <property type="entry name" value="CBS_dom_sf"/>
</dbReference>
<dbReference type="Gene3D" id="1.25.60.10">
    <property type="entry name" value="MgtE N-terminal domain-like"/>
    <property type="match status" value="1"/>
</dbReference>
<name>A0A1H7C3H3_9FIRM</name>
<dbReference type="STRING" id="84035.SAMN05660742_11924"/>
<evidence type="ECO:0000313" key="3">
    <source>
        <dbReference type="EMBL" id="SEJ83986.1"/>
    </source>
</evidence>
<dbReference type="SUPFAM" id="SSF54631">
    <property type="entry name" value="CBS-domain pair"/>
    <property type="match status" value="1"/>
</dbReference>
<dbReference type="SMART" id="SM00116">
    <property type="entry name" value="CBS"/>
    <property type="match status" value="2"/>
</dbReference>
<evidence type="ECO:0000313" key="4">
    <source>
        <dbReference type="Proteomes" id="UP000199662"/>
    </source>
</evidence>
<dbReference type="SMART" id="SM00924">
    <property type="entry name" value="MgtE_N"/>
    <property type="match status" value="1"/>
</dbReference>
<dbReference type="PROSITE" id="PS51371">
    <property type="entry name" value="CBS"/>
    <property type="match status" value="2"/>
</dbReference>
<feature type="domain" description="CBS" evidence="2">
    <location>
        <begin position="292"/>
        <end position="355"/>
    </location>
</feature>
<dbReference type="InterPro" id="IPR000644">
    <property type="entry name" value="CBS_dom"/>
</dbReference>
<reference evidence="3 4" key="1">
    <citation type="submission" date="2016-10" db="EMBL/GenBank/DDBJ databases">
        <authorList>
            <person name="de Groot N.N."/>
        </authorList>
    </citation>
    <scope>NUCLEOTIDE SEQUENCE [LARGE SCALE GENOMIC DNA]</scope>
    <source>
        <strain evidence="3 4">DSM 2179</strain>
    </source>
</reference>
<dbReference type="AlphaFoldDB" id="A0A1H7C3H3"/>
<dbReference type="Gene3D" id="3.10.580.10">
    <property type="entry name" value="CBS-domain"/>
    <property type="match status" value="1"/>
</dbReference>
<dbReference type="CDD" id="cd04606">
    <property type="entry name" value="CBS_pair_Mg_transporter"/>
    <property type="match status" value="1"/>
</dbReference>
<dbReference type="InterPro" id="IPR006668">
    <property type="entry name" value="Mg_transptr_MgtE_intracell_dom"/>
</dbReference>
<dbReference type="RefSeq" id="WP_091834113.1">
    <property type="nucleotide sequence ID" value="NZ_FNZK01000019.1"/>
</dbReference>
<keyword evidence="1" id="KW-0129">CBS domain</keyword>
<gene>
    <name evidence="3" type="ORF">SAMN05660742_11924</name>
</gene>
<organism evidence="3 4">
    <name type="scientific">Propionispira arboris</name>
    <dbReference type="NCBI Taxonomy" id="84035"/>
    <lineage>
        <taxon>Bacteria</taxon>
        <taxon>Bacillati</taxon>
        <taxon>Bacillota</taxon>
        <taxon>Negativicutes</taxon>
        <taxon>Selenomonadales</taxon>
        <taxon>Selenomonadaceae</taxon>
        <taxon>Propionispira</taxon>
    </lineage>
</organism>
<dbReference type="Pfam" id="PF00571">
    <property type="entry name" value="CBS"/>
    <property type="match status" value="2"/>
</dbReference>
<dbReference type="PANTHER" id="PTHR43773:SF1">
    <property type="entry name" value="MAGNESIUM TRANSPORTER MGTE"/>
    <property type="match status" value="1"/>
</dbReference>
<dbReference type="InterPro" id="IPR038076">
    <property type="entry name" value="MgtE_N_sf"/>
</dbReference>
<sequence>MVEVQVLGEFCFSRLLGKPIYDKSNRKIGKIKDMAVRWENSYPQIIGIKYESREHQLIAIDQIESCTYREIRLKENFAIEKTIILHETDIYISKWLLDKQIIDLKGSKLVRVNDIILSWVMQENIEYMTLVAVDIGIKGLLRRLGLEFLVAGCKNNLLDLQYVNPLENWNSYLQLNREKQQISQLHPADIADLLEEMDYKTRAGFLETLNDQQAVDTLGEMDLDAQVEIIEQMDQQRASDLLEEMPPDEAADILVEMTAEKSEELLNLMEVDDAEGVRELMQYEEGTAGALMTTEFIAFSAELTVEEVINRLRALAPEAETIYYLYVVDNVGTLQGILSLRELIIAAPDKILRDLMHTKLQTVQPDDDHESIAQVINKYGLLAVPVIDEQGIILGIVTVDDVLDLLLPEQGKIDMHSWFTLRKWGGRK</sequence>
<proteinExistence type="predicted"/>
<evidence type="ECO:0000259" key="2">
    <source>
        <dbReference type="PROSITE" id="PS51371"/>
    </source>
</evidence>
<dbReference type="InterPro" id="IPR006669">
    <property type="entry name" value="MgtE_transporter"/>
</dbReference>